<dbReference type="OrthoDB" id="9810277at2"/>
<name>A0A0W0VZ65_9GAMM</name>
<dbReference type="RefSeq" id="WP_035916342.1">
    <property type="nucleotide sequence ID" value="NZ_CAAAJD010000007.1"/>
</dbReference>
<dbReference type="PANTHER" id="PTHR43883">
    <property type="entry name" value="SLR0207 PROTEIN"/>
    <property type="match status" value="1"/>
</dbReference>
<dbReference type="PANTHER" id="PTHR43883:SF1">
    <property type="entry name" value="GLUCONOKINASE"/>
    <property type="match status" value="1"/>
</dbReference>
<dbReference type="AlphaFoldDB" id="A0A0W0VZ65"/>
<sequence>MNANKQIRLWEELKNKVEYLKDCASYHEQCSSIEAIETHMSWVFLTEQHAYKLKKPIHYAFLDLRRLEARYLNCQRELEINQELAPNTYLSVIPLCQDIHQQYSPINGYLNGEPVDWLLKMNKFPRDLTLEQVIKRKNTVLSKIEEAAKILVAFYQKALPARLNAQEYISKYKQYVINDFQTLSLPHYNLDEILIKSVYQTLLNTLSELSSCIEQRVYEGRIIECHGDLRPEHVCLTSPPIFVDRLEFSKELRTMDPVDELSYLALECELLGNAEIGAYFFETYQSITHDHPPQKLLSFYKSYRAFLRAKIAAWHLDDPRVTDPDKWLRKAKIYLEQAVLTLA</sequence>
<reference evidence="1 2" key="1">
    <citation type="submission" date="2015-11" db="EMBL/GenBank/DDBJ databases">
        <title>Genomic analysis of 38 Legionella species identifies large and diverse effector repertoires.</title>
        <authorList>
            <person name="Burstein D."/>
            <person name="Amaro F."/>
            <person name="Zusman T."/>
            <person name="Lifshitz Z."/>
            <person name="Cohen O."/>
            <person name="Gilbert J.A."/>
            <person name="Pupko T."/>
            <person name="Shuman H.A."/>
            <person name="Segal G."/>
        </authorList>
    </citation>
    <scope>NUCLEOTIDE SEQUENCE [LARGE SCALE GENOMIC DNA]</scope>
    <source>
        <strain evidence="1 2">ATCC 49751</strain>
    </source>
</reference>
<dbReference type="EMBL" id="LNYI01000004">
    <property type="protein sequence ID" value="KTD25404.1"/>
    <property type="molecule type" value="Genomic_DNA"/>
</dbReference>
<dbReference type="InterPro" id="IPR011009">
    <property type="entry name" value="Kinase-like_dom_sf"/>
</dbReference>
<dbReference type="STRING" id="45067.Llan_0150"/>
<dbReference type="Proteomes" id="UP000054869">
    <property type="component" value="Unassembled WGS sequence"/>
</dbReference>
<accession>A0A0W0VZ65</accession>
<evidence type="ECO:0008006" key="3">
    <source>
        <dbReference type="Google" id="ProtNLM"/>
    </source>
</evidence>
<dbReference type="eggNOG" id="COG2187">
    <property type="taxonomic scope" value="Bacteria"/>
</dbReference>
<dbReference type="PATRIC" id="fig|45067.4.peg.155"/>
<evidence type="ECO:0000313" key="1">
    <source>
        <dbReference type="EMBL" id="KTD25404.1"/>
    </source>
</evidence>
<evidence type="ECO:0000313" key="2">
    <source>
        <dbReference type="Proteomes" id="UP000054869"/>
    </source>
</evidence>
<organism evidence="1 2">
    <name type="scientific">Legionella lansingensis</name>
    <dbReference type="NCBI Taxonomy" id="45067"/>
    <lineage>
        <taxon>Bacteria</taxon>
        <taxon>Pseudomonadati</taxon>
        <taxon>Pseudomonadota</taxon>
        <taxon>Gammaproteobacteria</taxon>
        <taxon>Legionellales</taxon>
        <taxon>Legionellaceae</taxon>
        <taxon>Legionella</taxon>
    </lineage>
</organism>
<keyword evidence="2" id="KW-1185">Reference proteome</keyword>
<dbReference type="InterPro" id="IPR052732">
    <property type="entry name" value="Cell-binding_unc_protein"/>
</dbReference>
<gene>
    <name evidence="1" type="ORF">Llan_0150</name>
</gene>
<protein>
    <recommendedName>
        <fullName evidence="3">Aminoglycoside phosphotransferase domain-containing protein</fullName>
    </recommendedName>
</protein>
<comment type="caution">
    <text evidence="1">The sequence shown here is derived from an EMBL/GenBank/DDBJ whole genome shotgun (WGS) entry which is preliminary data.</text>
</comment>
<dbReference type="SUPFAM" id="SSF56112">
    <property type="entry name" value="Protein kinase-like (PK-like)"/>
    <property type="match status" value="1"/>
</dbReference>
<proteinExistence type="predicted"/>